<feature type="transmembrane region" description="Helical" evidence="1">
    <location>
        <begin position="88"/>
        <end position="107"/>
    </location>
</feature>
<evidence type="ECO:0000256" key="1">
    <source>
        <dbReference type="SAM" id="Phobius"/>
    </source>
</evidence>
<dbReference type="AlphaFoldDB" id="A0A165HSR1"/>
<dbReference type="PANTHER" id="PTHR37544">
    <property type="entry name" value="SPRAY-RELATED"/>
    <property type="match status" value="1"/>
</dbReference>
<feature type="transmembrane region" description="Helical" evidence="1">
    <location>
        <begin position="158"/>
        <end position="181"/>
    </location>
</feature>
<dbReference type="Pfam" id="PF11915">
    <property type="entry name" value="DUF3433"/>
    <property type="match status" value="2"/>
</dbReference>
<feature type="transmembrane region" description="Helical" evidence="1">
    <location>
        <begin position="662"/>
        <end position="682"/>
    </location>
</feature>
<feature type="transmembrane region" description="Helical" evidence="1">
    <location>
        <begin position="723"/>
        <end position="747"/>
    </location>
</feature>
<keyword evidence="1" id="KW-0812">Transmembrane</keyword>
<protein>
    <submittedName>
        <fullName evidence="2">Uncharacterized protein</fullName>
    </submittedName>
</protein>
<gene>
    <name evidence="2" type="ORF">EXIGLDRAFT_718398</name>
</gene>
<organism evidence="2 3">
    <name type="scientific">Exidia glandulosa HHB12029</name>
    <dbReference type="NCBI Taxonomy" id="1314781"/>
    <lineage>
        <taxon>Eukaryota</taxon>
        <taxon>Fungi</taxon>
        <taxon>Dikarya</taxon>
        <taxon>Basidiomycota</taxon>
        <taxon>Agaricomycotina</taxon>
        <taxon>Agaricomycetes</taxon>
        <taxon>Auriculariales</taxon>
        <taxon>Exidiaceae</taxon>
        <taxon>Exidia</taxon>
    </lineage>
</organism>
<feature type="transmembrane region" description="Helical" evidence="1">
    <location>
        <begin position="499"/>
        <end position="517"/>
    </location>
</feature>
<keyword evidence="1" id="KW-0472">Membrane</keyword>
<keyword evidence="1" id="KW-1133">Transmembrane helix</keyword>
<evidence type="ECO:0000313" key="3">
    <source>
        <dbReference type="Proteomes" id="UP000077266"/>
    </source>
</evidence>
<dbReference type="PANTHER" id="PTHR37544:SF3">
    <property type="entry name" value="SPRAY"/>
    <property type="match status" value="1"/>
</dbReference>
<feature type="transmembrane region" description="Helical" evidence="1">
    <location>
        <begin position="612"/>
        <end position="633"/>
    </location>
</feature>
<sequence length="1142" mass="125921">MYNLQSSSSLSTDFRSQPASELKHTYDGLSTGSIGPSRASHRIWKPRILRLPFIFSTVVLLLAIIAALEAFVRLSHLRSGFAVPADDVRWLLTYGPIVGFVCMGLVWKSWELEVKKLMPWADMRTKPIPATDSILLDYVGVNYVEVLWIAVKHKHWSVLLAILGSGMLAISNIAATSLWAISFQPVQQHAQLLRTTTFEKAFNPEATTYLASYFGHLLYGVPPPKWTFGNYALSSFQPADDHPTSGILSAVTQAYSATLSCETMVLETGVIYTDTFTQKLPATASWGECQQAFNVSGFVSEGTALIGRVDDMVCGGSHTAVISIFHSDSDNILEMHAIACQPRYTRSELSVNMNASTSEIDGVPTILSSTPVTLPDGDGLAYWLHHTNPIVLTLSPIGVDYDQNDFSDPWTWPHDVLLNSTNDISHPGTWINLLGRARNITDRDILDPIRLGNLSADVFQEIFPYIAHSAYALPSQEALDGTLTLSASRIFTKDTSIRVVQAALCVLVVITITIYILRPITHLAEDPGSILTSAALLASSRPLANRLASTGAMSEKELNTHLTSMSCTTFVDGRGVLTVHAADRDHLGAYSAPLTHPSSNAERQGSSFWRPLMLALPLRVTIVAFLAGSIAAMEVLHRRSERDRGLVDLIGQTALEHYSWTYLAPAILFLLGLALASVDSAIRVTEPFRLMASSPQPAKILDFNPNFAGVFTLLPRSIRHREYFTAFIGLTALLLPIAKIVLAGLLINGEVDVSKSMTLPLNTQFKEVFNSSLEFGLWAFVEDPAYNLTRPFLTTNTYAVASAQLPADNITASVSARMPVAYSTLGSCKHVESTLTIGSVGRDTIRLLLSFLDFPTCPSSEYDLDVQAYRNSDHFVFVLDPLDSDDPRCKEQMHFIALRKRGDQTPERITHLACDWNLTTSSMTVTMANGANPTILDVDAATELDKTIIPLTWPDGTNFWRGKNFTLMLPNTITDPFFTGLFGAQRATNISAYLEPDYLEKTLRRDWSSFWALQFDQKMRVPADKTVTATRMYRLSRLFIATGPTRILQGLLGAILIIVFSVCVLTPMRSVLPKPPYSIAAQMSLIASSRLVRRIGEGGSLDGLLVKLSWWRDENVEGGRRYGIDIVEESEEHVPLSNYPKL</sequence>
<dbReference type="InParanoid" id="A0A165HSR1"/>
<proteinExistence type="predicted"/>
<name>A0A165HSR1_EXIGL</name>
<feature type="transmembrane region" description="Helical" evidence="1">
    <location>
        <begin position="48"/>
        <end position="68"/>
    </location>
</feature>
<reference evidence="2 3" key="1">
    <citation type="journal article" date="2016" name="Mol. Biol. Evol.">
        <title>Comparative Genomics of Early-Diverging Mushroom-Forming Fungi Provides Insights into the Origins of Lignocellulose Decay Capabilities.</title>
        <authorList>
            <person name="Nagy L.G."/>
            <person name="Riley R."/>
            <person name="Tritt A."/>
            <person name="Adam C."/>
            <person name="Daum C."/>
            <person name="Floudas D."/>
            <person name="Sun H."/>
            <person name="Yadav J.S."/>
            <person name="Pangilinan J."/>
            <person name="Larsson K.H."/>
            <person name="Matsuura K."/>
            <person name="Barry K."/>
            <person name="Labutti K."/>
            <person name="Kuo R."/>
            <person name="Ohm R.A."/>
            <person name="Bhattacharya S.S."/>
            <person name="Shirouzu T."/>
            <person name="Yoshinaga Y."/>
            <person name="Martin F.M."/>
            <person name="Grigoriev I.V."/>
            <person name="Hibbett D.S."/>
        </authorList>
    </citation>
    <scope>NUCLEOTIDE SEQUENCE [LARGE SCALE GENOMIC DNA]</scope>
    <source>
        <strain evidence="2 3">HHB12029</strain>
    </source>
</reference>
<dbReference type="OrthoDB" id="2993683at2759"/>
<evidence type="ECO:0000313" key="2">
    <source>
        <dbReference type="EMBL" id="KZV92411.1"/>
    </source>
</evidence>
<keyword evidence="3" id="KW-1185">Reference proteome</keyword>
<feature type="transmembrane region" description="Helical" evidence="1">
    <location>
        <begin position="1047"/>
        <end position="1065"/>
    </location>
</feature>
<dbReference type="EMBL" id="KV426009">
    <property type="protein sequence ID" value="KZV92411.1"/>
    <property type="molecule type" value="Genomic_DNA"/>
</dbReference>
<dbReference type="Proteomes" id="UP000077266">
    <property type="component" value="Unassembled WGS sequence"/>
</dbReference>
<dbReference type="InterPro" id="IPR021840">
    <property type="entry name" value="DUF3433"/>
</dbReference>
<dbReference type="STRING" id="1314781.A0A165HSR1"/>
<accession>A0A165HSR1</accession>